<feature type="region of interest" description="Disordered" evidence="1">
    <location>
        <begin position="1"/>
        <end position="31"/>
    </location>
</feature>
<evidence type="ECO:0000313" key="3">
    <source>
        <dbReference type="EMBL" id="RNG34159.1"/>
    </source>
</evidence>
<protein>
    <recommendedName>
        <fullName evidence="2">NAD(P)-binding domain-containing protein</fullName>
    </recommendedName>
</protein>
<reference evidence="3 4" key="1">
    <citation type="submission" date="2018-11" db="EMBL/GenBank/DDBJ databases">
        <title>The Potential of Streptomyces as Biocontrol Agents against the Tomato grey mould, Botrytis cinerea (Gray mold) Frontiers in Microbiology.</title>
        <authorList>
            <person name="Li D."/>
        </authorList>
    </citation>
    <scope>NUCLEOTIDE SEQUENCE [LARGE SCALE GENOMIC DNA]</scope>
    <source>
        <strain evidence="3 4">NEAU-LD23</strain>
    </source>
</reference>
<evidence type="ECO:0000256" key="1">
    <source>
        <dbReference type="SAM" id="MobiDB-lite"/>
    </source>
</evidence>
<feature type="compositionally biased region" description="Basic and acidic residues" evidence="1">
    <location>
        <begin position="67"/>
        <end position="79"/>
    </location>
</feature>
<feature type="domain" description="NAD(P)-binding" evidence="2">
    <location>
        <begin position="123"/>
        <end position="311"/>
    </location>
</feature>
<keyword evidence="4" id="KW-1185">Reference proteome</keyword>
<feature type="compositionally biased region" description="Basic and acidic residues" evidence="1">
    <location>
        <begin position="93"/>
        <end position="103"/>
    </location>
</feature>
<accession>A0A3M8WYD9</accession>
<dbReference type="InterPro" id="IPR036291">
    <property type="entry name" value="NAD(P)-bd_dom_sf"/>
</dbReference>
<evidence type="ECO:0000259" key="2">
    <source>
        <dbReference type="Pfam" id="PF13460"/>
    </source>
</evidence>
<dbReference type="PANTHER" id="PTHR15020">
    <property type="entry name" value="FLAVIN REDUCTASE-RELATED"/>
    <property type="match status" value="1"/>
</dbReference>
<name>A0A3M8WYD9_9ACTN</name>
<dbReference type="SUPFAM" id="SSF51735">
    <property type="entry name" value="NAD(P)-binding Rossmann-fold domains"/>
    <property type="match status" value="1"/>
</dbReference>
<dbReference type="PANTHER" id="PTHR15020:SF50">
    <property type="entry name" value="UPF0659 PROTEIN YMR090W"/>
    <property type="match status" value="1"/>
</dbReference>
<gene>
    <name evidence="3" type="ORF">EEJ42_06340</name>
</gene>
<sequence>MGSRGGDGADRNSGGPQSRGEPITHRRAGPARAACGGLRLAGHLDHQRRRPHAAADRLAARPARAGGVDRFRRGRRPDLRGAGVQSAVPGRGAGREAGRERRLRLRADGRGELTVRVVTLGITTGLGARLAESLLDRGMTPVGLIRKAEQAPALEAAGVEPVVLDTHSDELRATVMRAMTGADAVVLAAGTGTGPGSLGAATVAASPAALLSGAAERAGVRRFVLVSALLPGAAARSALGDGLSSYLREKANAEQAVCERDLDWCVLRPGTLEDEPPTGRILLRSGVDPGPTGRIGRADFARTITEALAAPQVVRRILAVSTGPHEIPAALAALDT</sequence>
<organism evidence="3 4">
    <name type="scientific">Streptomyces botrytidirepellens</name>
    <dbReference type="NCBI Taxonomy" id="2486417"/>
    <lineage>
        <taxon>Bacteria</taxon>
        <taxon>Bacillati</taxon>
        <taxon>Actinomycetota</taxon>
        <taxon>Actinomycetes</taxon>
        <taxon>Kitasatosporales</taxon>
        <taxon>Streptomycetaceae</taxon>
        <taxon>Streptomyces</taxon>
    </lineage>
</organism>
<feature type="region of interest" description="Disordered" evidence="1">
    <location>
        <begin position="43"/>
        <end position="103"/>
    </location>
</feature>
<proteinExistence type="predicted"/>
<dbReference type="Pfam" id="PF13460">
    <property type="entry name" value="NAD_binding_10"/>
    <property type="match status" value="1"/>
</dbReference>
<dbReference type="InterPro" id="IPR016040">
    <property type="entry name" value="NAD(P)-bd_dom"/>
</dbReference>
<dbReference type="EMBL" id="RIBZ01000086">
    <property type="protein sequence ID" value="RNG34159.1"/>
    <property type="molecule type" value="Genomic_DNA"/>
</dbReference>
<dbReference type="AlphaFoldDB" id="A0A3M8WYD9"/>
<dbReference type="Proteomes" id="UP000275401">
    <property type="component" value="Unassembled WGS sequence"/>
</dbReference>
<evidence type="ECO:0000313" key="4">
    <source>
        <dbReference type="Proteomes" id="UP000275401"/>
    </source>
</evidence>
<comment type="caution">
    <text evidence="3">The sequence shown here is derived from an EMBL/GenBank/DDBJ whole genome shotgun (WGS) entry which is preliminary data.</text>
</comment>
<dbReference type="Gene3D" id="3.40.50.720">
    <property type="entry name" value="NAD(P)-binding Rossmann-like Domain"/>
    <property type="match status" value="1"/>
</dbReference>